<name>A0ABY3XIY9_9GAMM</name>
<dbReference type="EMBL" id="CP093547">
    <property type="protein sequence ID" value="UNP31619.1"/>
    <property type="molecule type" value="Genomic_DNA"/>
</dbReference>
<dbReference type="Pfam" id="PF07394">
    <property type="entry name" value="DUF1501"/>
    <property type="match status" value="1"/>
</dbReference>
<evidence type="ECO:0000256" key="2">
    <source>
        <dbReference type="SAM" id="SignalP"/>
    </source>
</evidence>
<dbReference type="PANTHER" id="PTHR43737">
    <property type="entry name" value="BLL7424 PROTEIN"/>
    <property type="match status" value="1"/>
</dbReference>
<evidence type="ECO:0000313" key="3">
    <source>
        <dbReference type="EMBL" id="UNP31619.1"/>
    </source>
</evidence>
<evidence type="ECO:0000256" key="1">
    <source>
        <dbReference type="ARBA" id="ARBA00022729"/>
    </source>
</evidence>
<dbReference type="PROSITE" id="PS51318">
    <property type="entry name" value="TAT"/>
    <property type="match status" value="1"/>
</dbReference>
<accession>A0ABY3XIY9</accession>
<protein>
    <submittedName>
        <fullName evidence="3">DUF1501 domain-containing protein</fullName>
    </submittedName>
</protein>
<proteinExistence type="predicted"/>
<evidence type="ECO:0000313" key="4">
    <source>
        <dbReference type="Proteomes" id="UP000829194"/>
    </source>
</evidence>
<sequence length="480" mass="50334">MTTRRDFLKGTCATAAIGAVGGPSLLFSNSAYAAANGHDTVVHLFLRGGLDGLNLVVPIDGADRGFYEQARPNLAIAATGTYGALPLTLASGAGTGFGLHPAASGLRDLWNAGHLGIVHACGLLTSVTRSHFDAQLYIDLGTPGQQGIGSGWLARAMNAQPNLSGTEKIPALGVASRQPAGLLGSVQALTMGSPSDFALNAGAWSWQKIRPDSPAGFKGLNETLASLWGGSTPLELGGQRADSALKVVAQQTYAALPAGWPTSGFAQQLWTIAQSIQFNLGLHYATLDLGGWDTHDSQGTAGSGYHYYQNKIAELSQALSAFYAALDASGHASRVTVVVQSEFGRRVRANANGGTDHGYGNPVLVLGGPVNGRRFYGSWSGLDPEILSPHFGDVPVTTDHRRVLSEILFKRMGHTNLTPVFPGYGGYAPMGLVRDFGTLAKPAPALQQRLRAAGAPSRPSPSDEPDLIERLVQYAKELID</sequence>
<dbReference type="InterPro" id="IPR006311">
    <property type="entry name" value="TAT_signal"/>
</dbReference>
<dbReference type="NCBIfam" id="TIGR01409">
    <property type="entry name" value="TAT_signal_seq"/>
    <property type="match status" value="1"/>
</dbReference>
<gene>
    <name evidence="3" type="ORF">MOV92_10380</name>
</gene>
<feature type="signal peptide" evidence="2">
    <location>
        <begin position="1"/>
        <end position="33"/>
    </location>
</feature>
<keyword evidence="1 2" id="KW-0732">Signal</keyword>
<dbReference type="InterPro" id="IPR010869">
    <property type="entry name" value="DUF1501"/>
</dbReference>
<dbReference type="RefSeq" id="WP_057942743.1">
    <property type="nucleotide sequence ID" value="NZ_CP011131.1"/>
</dbReference>
<feature type="chain" id="PRO_5047036349" evidence="2">
    <location>
        <begin position="34"/>
        <end position="480"/>
    </location>
</feature>
<dbReference type="InterPro" id="IPR019546">
    <property type="entry name" value="TAT_signal_bac_arc"/>
</dbReference>
<organism evidence="3 4">
    <name type="scientific">Lysobacter gummosus</name>
    <dbReference type="NCBI Taxonomy" id="262324"/>
    <lineage>
        <taxon>Bacteria</taxon>
        <taxon>Pseudomonadati</taxon>
        <taxon>Pseudomonadota</taxon>
        <taxon>Gammaproteobacteria</taxon>
        <taxon>Lysobacterales</taxon>
        <taxon>Lysobacteraceae</taxon>
        <taxon>Lysobacter</taxon>
    </lineage>
</organism>
<reference evidence="3 4" key="1">
    <citation type="submission" date="2022-03" db="EMBL/GenBank/DDBJ databases">
        <title>Complete genome sequence of Lysobacter capsici VKM B-2533 and Lysobacter gummosus 10.1.1, promising sources of lytic agents.</title>
        <authorList>
            <person name="Tarlachkov S.V."/>
            <person name="Kudryakova I.V."/>
            <person name="Afoshin A.S."/>
            <person name="Leontyevskaya E.A."/>
            <person name="Leontyevskaya N.V."/>
        </authorList>
    </citation>
    <scope>NUCLEOTIDE SEQUENCE [LARGE SCALE GENOMIC DNA]</scope>
    <source>
        <strain evidence="3 4">10.1.1</strain>
    </source>
</reference>
<keyword evidence="4" id="KW-1185">Reference proteome</keyword>
<dbReference type="PANTHER" id="PTHR43737:SF1">
    <property type="entry name" value="DUF1501 DOMAIN-CONTAINING PROTEIN"/>
    <property type="match status" value="1"/>
</dbReference>
<dbReference type="Proteomes" id="UP000829194">
    <property type="component" value="Chromosome"/>
</dbReference>